<evidence type="ECO:0008006" key="3">
    <source>
        <dbReference type="Google" id="ProtNLM"/>
    </source>
</evidence>
<dbReference type="EMBL" id="UINC01011977">
    <property type="protein sequence ID" value="SVA52543.1"/>
    <property type="molecule type" value="Genomic_DNA"/>
</dbReference>
<sequence length="95" mass="10702">MRSASKIEPNELRAVLLSFGFVFTLMAAYYILRPVRDAMSSNWTDAELSTLFTATFVFSIAAVFLYGAAASRVKFRWLVPGVYGFFAVSFVTFYL</sequence>
<protein>
    <recommendedName>
        <fullName evidence="3">Major facilitator superfamily (MFS) profile domain-containing protein</fullName>
    </recommendedName>
</protein>
<dbReference type="SUPFAM" id="SSF103473">
    <property type="entry name" value="MFS general substrate transporter"/>
    <property type="match status" value="1"/>
</dbReference>
<evidence type="ECO:0000256" key="1">
    <source>
        <dbReference type="SAM" id="Phobius"/>
    </source>
</evidence>
<gene>
    <name evidence="2" type="ORF">METZ01_LOCUS105397</name>
</gene>
<keyword evidence="1" id="KW-0812">Transmembrane</keyword>
<feature type="transmembrane region" description="Helical" evidence="1">
    <location>
        <begin position="77"/>
        <end position="94"/>
    </location>
</feature>
<feature type="transmembrane region" description="Helical" evidence="1">
    <location>
        <begin position="12"/>
        <end position="31"/>
    </location>
</feature>
<evidence type="ECO:0000313" key="2">
    <source>
        <dbReference type="EMBL" id="SVA52543.1"/>
    </source>
</evidence>
<keyword evidence="1" id="KW-1133">Transmembrane helix</keyword>
<feature type="non-terminal residue" evidence="2">
    <location>
        <position position="95"/>
    </location>
</feature>
<dbReference type="AlphaFoldDB" id="A0A381WKY8"/>
<reference evidence="2" key="1">
    <citation type="submission" date="2018-05" db="EMBL/GenBank/DDBJ databases">
        <authorList>
            <person name="Lanie J.A."/>
            <person name="Ng W.-L."/>
            <person name="Kazmierczak K.M."/>
            <person name="Andrzejewski T.M."/>
            <person name="Davidsen T.M."/>
            <person name="Wayne K.J."/>
            <person name="Tettelin H."/>
            <person name="Glass J.I."/>
            <person name="Rusch D."/>
            <person name="Podicherti R."/>
            <person name="Tsui H.-C.T."/>
            <person name="Winkler M.E."/>
        </authorList>
    </citation>
    <scope>NUCLEOTIDE SEQUENCE</scope>
</reference>
<keyword evidence="1" id="KW-0472">Membrane</keyword>
<accession>A0A381WKY8</accession>
<organism evidence="2">
    <name type="scientific">marine metagenome</name>
    <dbReference type="NCBI Taxonomy" id="408172"/>
    <lineage>
        <taxon>unclassified sequences</taxon>
        <taxon>metagenomes</taxon>
        <taxon>ecological metagenomes</taxon>
    </lineage>
</organism>
<dbReference type="InterPro" id="IPR036259">
    <property type="entry name" value="MFS_trans_sf"/>
</dbReference>
<name>A0A381WKY8_9ZZZZ</name>
<feature type="transmembrane region" description="Helical" evidence="1">
    <location>
        <begin position="51"/>
        <end position="70"/>
    </location>
</feature>
<proteinExistence type="predicted"/>